<comment type="caution">
    <text evidence="1">The sequence shown here is derived from an EMBL/GenBank/DDBJ whole genome shotgun (WGS) entry which is preliminary data.</text>
</comment>
<proteinExistence type="predicted"/>
<evidence type="ECO:0000313" key="2">
    <source>
        <dbReference type="Proteomes" id="UP000037511"/>
    </source>
</evidence>
<organism evidence="1 2">
    <name type="scientific">Achromobacter spanius</name>
    <dbReference type="NCBI Taxonomy" id="217203"/>
    <lineage>
        <taxon>Bacteria</taxon>
        <taxon>Pseudomonadati</taxon>
        <taxon>Pseudomonadota</taxon>
        <taxon>Betaproteobacteria</taxon>
        <taxon>Burkholderiales</taxon>
        <taxon>Alcaligenaceae</taxon>
        <taxon>Achromobacter</taxon>
    </lineage>
</organism>
<gene>
    <name evidence="1" type="ORF">AFM18_08355</name>
</gene>
<protein>
    <submittedName>
        <fullName evidence="1">Uncharacterized protein</fullName>
    </submittedName>
</protein>
<dbReference type="AlphaFoldDB" id="A0AAW3I6C3"/>
<dbReference type="EMBL" id="LGVG01000008">
    <property type="protein sequence ID" value="KNE28167.1"/>
    <property type="molecule type" value="Genomic_DNA"/>
</dbReference>
<dbReference type="RefSeq" id="WP_050446331.1">
    <property type="nucleotide sequence ID" value="NZ_LGVG01000008.1"/>
</dbReference>
<dbReference type="Proteomes" id="UP000037511">
    <property type="component" value="Unassembled WGS sequence"/>
</dbReference>
<sequence>MATRIPIPTIGPAGGSVPTGGGPYLSGGVPVSNAVGAGLQDLGAAITGIAQEDARAWASKAASDDQLKWMQKLEEMKGQAGPGAPDFSQGVLTSFDDYANQARAAAPAYAKRFYDMELNRLRDYVGRNSLGWQAQQHRANTVDQYQSGLQADAVSISLDPTLYDEKRAARMAILSESNLPPDVRNDLLSRSEAEMATAAGAARIDQDPKGALNAFGAAATGKIEPGYEWIARLNADRVQQLRTRAQTQSDRQDNRMRIEQDRAFAMGERALKEMDNQLTSPYPARPSDVMRWGSMVAGSPFENSYRERVEELNAFQELMQRPVGEQVGFVEGVRRKLMTEGGTPQDAARAERLSATVQANIKALSTAPVEWAANRTGEMVQPLALDAIGTEDGAAIIGAQVRARADVVRGLQAANPPGMVRMHPLLPGEAEGLSRVLSQGSAQQKRQVLSTLYQAAGADDTYRGMMDQLKGVSPFAARMGVLAASYDSAKTTNNWFSEDTVQAAGDVAAIALHGDEILRSGGKDNETKWPVPKEQEFVAAFQDRFQNLYRGGGPGESGAQQFQQDMQAVKAYYVGRAAQDGDLSSEIDSNRLDQAFRAVMGEPVDFHGNGQVLAPWGMNKEDFQRRANNAVLEQFQQAGIQDKVGRYMGNVGLIGVGGGMYFATLAGQPVADDRGQPITILLTPDSASARDSYGRLLSRQIPTTEATQ</sequence>
<reference evidence="1 2" key="1">
    <citation type="submission" date="2015-07" db="EMBL/GenBank/DDBJ databases">
        <title>Draft genome of Achromobacter spanius.</title>
        <authorList>
            <person name="Wang X."/>
        </authorList>
    </citation>
    <scope>NUCLEOTIDE SEQUENCE [LARGE SCALE GENOMIC DNA]</scope>
    <source>
        <strain evidence="1 2">CGMCC9173</strain>
    </source>
</reference>
<name>A0AAW3I6C3_9BURK</name>
<evidence type="ECO:0000313" key="1">
    <source>
        <dbReference type="EMBL" id="KNE28167.1"/>
    </source>
</evidence>
<accession>A0AAW3I6C3</accession>